<keyword evidence="1" id="KW-1133">Transmembrane helix</keyword>
<organism evidence="2 3">
    <name type="scientific">Priestia aryabhattai</name>
    <name type="common">Bacillus aryabhattai</name>
    <dbReference type="NCBI Taxonomy" id="412384"/>
    <lineage>
        <taxon>Bacteria</taxon>
        <taxon>Bacillati</taxon>
        <taxon>Bacillota</taxon>
        <taxon>Bacilli</taxon>
        <taxon>Bacillales</taxon>
        <taxon>Bacillaceae</taxon>
        <taxon>Priestia</taxon>
    </lineage>
</organism>
<dbReference type="EMBL" id="CP118719">
    <property type="protein sequence ID" value="WEA47116.1"/>
    <property type="molecule type" value="Genomic_DNA"/>
</dbReference>
<gene>
    <name evidence="2" type="ORF">PWO00_27830</name>
</gene>
<accession>A0ABD7X469</accession>
<evidence type="ECO:0000256" key="1">
    <source>
        <dbReference type="SAM" id="Phobius"/>
    </source>
</evidence>
<keyword evidence="1" id="KW-0812">Transmembrane</keyword>
<protein>
    <recommendedName>
        <fullName evidence="4">Transmembrane protein</fullName>
    </recommendedName>
</protein>
<evidence type="ECO:0008006" key="4">
    <source>
        <dbReference type="Google" id="ProtNLM"/>
    </source>
</evidence>
<geneLocation type="plasmid" evidence="2 3">
    <name>pG5MAi6_1</name>
</geneLocation>
<feature type="transmembrane region" description="Helical" evidence="1">
    <location>
        <begin position="35"/>
        <end position="57"/>
    </location>
</feature>
<dbReference type="AlphaFoldDB" id="A0ABD7X469"/>
<evidence type="ECO:0000313" key="3">
    <source>
        <dbReference type="Proteomes" id="UP001220217"/>
    </source>
</evidence>
<feature type="transmembrane region" description="Helical" evidence="1">
    <location>
        <begin position="135"/>
        <end position="153"/>
    </location>
</feature>
<dbReference type="RefSeq" id="WP_275037658.1">
    <property type="nucleotide sequence ID" value="NZ_CP118719.1"/>
</dbReference>
<feature type="transmembrane region" description="Helical" evidence="1">
    <location>
        <begin position="12"/>
        <end position="28"/>
    </location>
</feature>
<keyword evidence="2" id="KW-0614">Plasmid</keyword>
<keyword evidence="1" id="KW-0472">Membrane</keyword>
<evidence type="ECO:0000313" key="2">
    <source>
        <dbReference type="EMBL" id="WEA47116.1"/>
    </source>
</evidence>
<dbReference type="Proteomes" id="UP001220217">
    <property type="component" value="Plasmid pG5MAi6_1"/>
</dbReference>
<proteinExistence type="predicted"/>
<feature type="transmembrane region" description="Helical" evidence="1">
    <location>
        <begin position="77"/>
        <end position="94"/>
    </location>
</feature>
<feature type="transmembrane region" description="Helical" evidence="1">
    <location>
        <begin position="106"/>
        <end position="123"/>
    </location>
</feature>
<name>A0ABD7X469_PRIAR</name>
<sequence>MLTLPKQFDENEWFIITVVLLSSVLFKLPKRLPTVITILILFLSMAIPKIIDHSIAAAWPYNLYDLTDSRKFELFDVILDGVYCPFGYLCIYFYDKFHPKGFKIVLYILSWTVFAVFFEYIAVKLHVFNYRGWKLIYSFPTYMVVISLFLLFYKFVTYYYKRTLEV</sequence>
<reference evidence="2 3" key="1">
    <citation type="submission" date="2023-02" db="EMBL/GenBank/DDBJ databases">
        <title>Complete genome sequence of Priestia aryabhattai G5MAi6, a methanol-tolerant strain isolated from tap water in Hong Kong.</title>
        <authorList>
            <person name="Leung K.M."/>
            <person name="Lai G.K.K."/>
            <person name="Griffin S.D.J."/>
        </authorList>
    </citation>
    <scope>NUCLEOTIDE SEQUENCE [LARGE SCALE GENOMIC DNA]</scope>
    <source>
        <strain evidence="2 3">G5MAi6</strain>
        <plasmid evidence="2 3">pG5MAi6_1</plasmid>
    </source>
</reference>